<organism evidence="3 4">
    <name type="scientific">Deinococcus multiflagellatus</name>
    <dbReference type="NCBI Taxonomy" id="1656887"/>
    <lineage>
        <taxon>Bacteria</taxon>
        <taxon>Thermotogati</taxon>
        <taxon>Deinococcota</taxon>
        <taxon>Deinococci</taxon>
        <taxon>Deinococcales</taxon>
        <taxon>Deinococcaceae</taxon>
        <taxon>Deinococcus</taxon>
    </lineage>
</organism>
<evidence type="ECO:0000256" key="1">
    <source>
        <dbReference type="ARBA" id="ARBA00022801"/>
    </source>
</evidence>
<protein>
    <submittedName>
        <fullName evidence="3">Carbohydrate binding domain-containing protein</fullName>
    </submittedName>
</protein>
<gene>
    <name evidence="3" type="ORF">ACFP90_08315</name>
</gene>
<dbReference type="RefSeq" id="WP_380055343.1">
    <property type="nucleotide sequence ID" value="NZ_JBHSWB010000001.1"/>
</dbReference>
<dbReference type="InterPro" id="IPR003305">
    <property type="entry name" value="CenC_carb-bd"/>
</dbReference>
<dbReference type="Gene3D" id="2.60.120.200">
    <property type="match status" value="1"/>
</dbReference>
<keyword evidence="4" id="KW-1185">Reference proteome</keyword>
<evidence type="ECO:0000313" key="4">
    <source>
        <dbReference type="Proteomes" id="UP001596317"/>
    </source>
</evidence>
<dbReference type="InterPro" id="IPR008979">
    <property type="entry name" value="Galactose-bd-like_sf"/>
</dbReference>
<accession>A0ABW1ZHN8</accession>
<keyword evidence="1" id="KW-0378">Hydrolase</keyword>
<name>A0ABW1ZHN8_9DEIO</name>
<comment type="caution">
    <text evidence="3">The sequence shown here is derived from an EMBL/GenBank/DDBJ whole genome shotgun (WGS) entry which is preliminary data.</text>
</comment>
<evidence type="ECO:0000313" key="3">
    <source>
        <dbReference type="EMBL" id="MFC6660361.1"/>
    </source>
</evidence>
<dbReference type="Pfam" id="PF02018">
    <property type="entry name" value="CBM_4_9"/>
    <property type="match status" value="1"/>
</dbReference>
<dbReference type="SUPFAM" id="SSF49899">
    <property type="entry name" value="Concanavalin A-like lectins/glucanases"/>
    <property type="match status" value="1"/>
</dbReference>
<reference evidence="4" key="1">
    <citation type="journal article" date="2019" name="Int. J. Syst. Evol. Microbiol.">
        <title>The Global Catalogue of Microorganisms (GCM) 10K type strain sequencing project: providing services to taxonomists for standard genome sequencing and annotation.</title>
        <authorList>
            <consortium name="The Broad Institute Genomics Platform"/>
            <consortium name="The Broad Institute Genome Sequencing Center for Infectious Disease"/>
            <person name="Wu L."/>
            <person name="Ma J."/>
        </authorList>
    </citation>
    <scope>NUCLEOTIDE SEQUENCE [LARGE SCALE GENOMIC DNA]</scope>
    <source>
        <strain evidence="4">CCUG 63830</strain>
    </source>
</reference>
<evidence type="ECO:0000259" key="2">
    <source>
        <dbReference type="Pfam" id="PF02018"/>
    </source>
</evidence>
<dbReference type="InterPro" id="IPR013320">
    <property type="entry name" value="ConA-like_dom_sf"/>
</dbReference>
<proteinExistence type="predicted"/>
<dbReference type="Gene3D" id="2.60.120.260">
    <property type="entry name" value="Galactose-binding domain-like"/>
    <property type="match status" value="1"/>
</dbReference>
<sequence>MVERGGTPPSGDADLHPWPAPFDQPFYVLLNLAVGGNFDGNPDATTPSAAEMRVDYVRVYGLEAEKQPAGQRPRMTYPWTPVPARPALPDGNLVYNPSFDWADTDPRVTPGAPRLEGVSGSAFWTLFTSDGKVTLSSDTAADNALKADITAPGSVNYAVQVRQDGLNVEAGGKYEVSFEVWAAQPRAMMVKVGGGPNRGYAAYSGEQTVQIGTAKARRTLTFDMKAVTDAAARLEFNLGNAGVGPVWLDNVVVKRVGNAAGARPRPVTATSCTTRALPRTAPPTPALRACPAPLTGVPGRAARVA</sequence>
<dbReference type="SUPFAM" id="SSF49785">
    <property type="entry name" value="Galactose-binding domain-like"/>
    <property type="match status" value="1"/>
</dbReference>
<feature type="domain" description="CBM-cenC" evidence="2">
    <location>
        <begin position="92"/>
        <end position="240"/>
    </location>
</feature>
<dbReference type="EMBL" id="JBHSWB010000001">
    <property type="protein sequence ID" value="MFC6660361.1"/>
    <property type="molecule type" value="Genomic_DNA"/>
</dbReference>
<dbReference type="Proteomes" id="UP001596317">
    <property type="component" value="Unassembled WGS sequence"/>
</dbReference>